<evidence type="ECO:0000256" key="4">
    <source>
        <dbReference type="ARBA" id="ARBA00022692"/>
    </source>
</evidence>
<gene>
    <name evidence="10" type="ORF">ACFFIP_00185</name>
</gene>
<dbReference type="PANTHER" id="PTHR42751">
    <property type="entry name" value="SODIUM/HYDROGEN EXCHANGER FAMILY/TRKA DOMAIN PROTEIN"/>
    <property type="match status" value="1"/>
</dbReference>
<organism evidence="10 11">
    <name type="scientific">Fontibacter flavus</name>
    <dbReference type="NCBI Taxonomy" id="654838"/>
    <lineage>
        <taxon>Bacteria</taxon>
        <taxon>Pseudomonadati</taxon>
        <taxon>Bacteroidota</taxon>
        <taxon>Cytophagia</taxon>
        <taxon>Cytophagales</taxon>
        <taxon>Cyclobacteriaceae</taxon>
        <taxon>Fontibacter</taxon>
    </lineage>
</organism>
<dbReference type="Gene3D" id="1.20.1530.20">
    <property type="match status" value="1"/>
</dbReference>
<evidence type="ECO:0000256" key="7">
    <source>
        <dbReference type="SAM" id="Phobius"/>
    </source>
</evidence>
<keyword evidence="3" id="KW-0813">Transport</keyword>
<evidence type="ECO:0000313" key="10">
    <source>
        <dbReference type="EMBL" id="MFC0261080.1"/>
    </source>
</evidence>
<keyword evidence="5 7" id="KW-1133">Transmembrane helix</keyword>
<feature type="transmembrane region" description="Helical" evidence="7">
    <location>
        <begin position="36"/>
        <end position="55"/>
    </location>
</feature>
<dbReference type="EMBL" id="JBHLWI010000001">
    <property type="protein sequence ID" value="MFC0261080.1"/>
    <property type="molecule type" value="Genomic_DNA"/>
</dbReference>
<evidence type="ECO:0000256" key="2">
    <source>
        <dbReference type="ARBA" id="ARBA00005551"/>
    </source>
</evidence>
<dbReference type="PANTHER" id="PTHR42751:SF3">
    <property type="entry name" value="SODIUM_GLUTAMATE SYMPORTER"/>
    <property type="match status" value="1"/>
</dbReference>
<reference evidence="10 11" key="1">
    <citation type="submission" date="2024-09" db="EMBL/GenBank/DDBJ databases">
        <authorList>
            <person name="Sun Q."/>
            <person name="Mori K."/>
        </authorList>
    </citation>
    <scope>NUCLEOTIDE SEQUENCE [LARGE SCALE GENOMIC DNA]</scope>
    <source>
        <strain evidence="10 11">CCM 7650</strain>
    </source>
</reference>
<evidence type="ECO:0000256" key="5">
    <source>
        <dbReference type="ARBA" id="ARBA00022989"/>
    </source>
</evidence>
<evidence type="ECO:0000313" key="11">
    <source>
        <dbReference type="Proteomes" id="UP001589797"/>
    </source>
</evidence>
<dbReference type="Proteomes" id="UP001589797">
    <property type="component" value="Unassembled WGS sequence"/>
</dbReference>
<feature type="transmembrane region" description="Helical" evidence="7">
    <location>
        <begin position="331"/>
        <end position="354"/>
    </location>
</feature>
<accession>A0ABV6FMJ1</accession>
<feature type="transmembrane region" description="Helical" evidence="7">
    <location>
        <begin position="360"/>
        <end position="380"/>
    </location>
</feature>
<feature type="transmembrane region" description="Helical" evidence="7">
    <location>
        <begin position="300"/>
        <end position="324"/>
    </location>
</feature>
<feature type="transmembrane region" description="Helical" evidence="7">
    <location>
        <begin position="153"/>
        <end position="175"/>
    </location>
</feature>
<feature type="transmembrane region" description="Helical" evidence="7">
    <location>
        <begin position="187"/>
        <end position="208"/>
    </location>
</feature>
<evidence type="ECO:0000259" key="9">
    <source>
        <dbReference type="Pfam" id="PF02254"/>
    </source>
</evidence>
<dbReference type="InterPro" id="IPR003148">
    <property type="entry name" value="RCK_N"/>
</dbReference>
<comment type="similarity">
    <text evidence="2">Belongs to the monovalent cation:proton antiporter 2 (CPA2) transporter (TC 2.A.37) family.</text>
</comment>
<feature type="transmembrane region" description="Helical" evidence="7">
    <location>
        <begin position="220"/>
        <end position="237"/>
    </location>
</feature>
<proteinExistence type="inferred from homology"/>
<feature type="domain" description="RCK N-terminal" evidence="9">
    <location>
        <begin position="417"/>
        <end position="533"/>
    </location>
</feature>
<evidence type="ECO:0000259" key="8">
    <source>
        <dbReference type="Pfam" id="PF00999"/>
    </source>
</evidence>
<keyword evidence="4 7" id="KW-0812">Transmembrane</keyword>
<sequence length="554" mass="61092">MTCLNELSTSPFMEFAIILFFAALLGIIGQLLKQPLIVMFIFLGVLVGPSFLDIVQSKEQIHLLADIGIAILLFIVGLKLDLRLIKSIGKIALMTGIGQVIFTSLFGYVIGIALGFSSMESFYIAVALTFSSTIIIVKLLSDKKEIDSLHGQIAVGFLIVQDLVVILVMIILSTLNRAGDSLIGVEIGLTLIYTMIFVGFTFLAMRYFVPGITLFLARSIELLTLFGIAWAVAMAAISELIGFSAEVGAFLAGVTLASSPYKDVISSRLVSLRDFLLLFFFVNLGSNLNLSLIGEQIPSSIIFSLFVLIGNPLIVLVIMGIMGYRKRTSFLAGLTVAQISEFSLIFAGLGLAVGHINEEVLGLITLVGLITIALSTYMILYSYPLYDFLAPILGVFEKRHIKEGKDRMARDQNPFEIVVIGLGRFGTEIIKRIEEKSSAKYFGVDFDPQVVREFQEQNKSVIYGDLEDPELLDRIPLQHVKCIINTVPNAEFAVHLVKRLGRLGFKGSIYHTALQKIDQYLLKEEGIEGIVIPYQLAATNFFNDYLNPVLQKNQ</sequence>
<dbReference type="InterPro" id="IPR036291">
    <property type="entry name" value="NAD(P)-bd_dom_sf"/>
</dbReference>
<comment type="caution">
    <text evidence="10">The sequence shown here is derived from an EMBL/GenBank/DDBJ whole genome shotgun (WGS) entry which is preliminary data.</text>
</comment>
<evidence type="ECO:0000256" key="6">
    <source>
        <dbReference type="ARBA" id="ARBA00023136"/>
    </source>
</evidence>
<feature type="domain" description="Cation/H+ exchanger transmembrane" evidence="8">
    <location>
        <begin position="21"/>
        <end position="375"/>
    </location>
</feature>
<dbReference type="Pfam" id="PF02254">
    <property type="entry name" value="TrkA_N"/>
    <property type="match status" value="1"/>
</dbReference>
<dbReference type="RefSeq" id="WP_382385536.1">
    <property type="nucleotide sequence ID" value="NZ_JBHLWI010000001.1"/>
</dbReference>
<keyword evidence="6 7" id="KW-0472">Membrane</keyword>
<evidence type="ECO:0000256" key="3">
    <source>
        <dbReference type="ARBA" id="ARBA00022448"/>
    </source>
</evidence>
<dbReference type="InterPro" id="IPR006153">
    <property type="entry name" value="Cation/H_exchanger_TM"/>
</dbReference>
<feature type="transmembrane region" description="Helical" evidence="7">
    <location>
        <begin position="122"/>
        <end position="141"/>
    </location>
</feature>
<evidence type="ECO:0000256" key="1">
    <source>
        <dbReference type="ARBA" id="ARBA00004141"/>
    </source>
</evidence>
<dbReference type="Gene3D" id="3.40.50.720">
    <property type="entry name" value="NAD(P)-binding Rossmann-like Domain"/>
    <property type="match status" value="1"/>
</dbReference>
<protein>
    <submittedName>
        <fullName evidence="10">Cation:proton antiporter</fullName>
    </submittedName>
</protein>
<keyword evidence="11" id="KW-1185">Reference proteome</keyword>
<feature type="transmembrane region" description="Helical" evidence="7">
    <location>
        <begin position="92"/>
        <end position="116"/>
    </location>
</feature>
<dbReference type="Pfam" id="PF00999">
    <property type="entry name" value="Na_H_Exchanger"/>
    <property type="match status" value="1"/>
</dbReference>
<name>A0ABV6FMJ1_9BACT</name>
<dbReference type="InterPro" id="IPR038770">
    <property type="entry name" value="Na+/solute_symporter_sf"/>
</dbReference>
<comment type="subcellular location">
    <subcellularLocation>
        <location evidence="1">Membrane</location>
        <topology evidence="1">Multi-pass membrane protein</topology>
    </subcellularLocation>
</comment>
<dbReference type="SUPFAM" id="SSF51735">
    <property type="entry name" value="NAD(P)-binding Rossmann-fold domains"/>
    <property type="match status" value="1"/>
</dbReference>
<feature type="transmembrane region" description="Helical" evidence="7">
    <location>
        <begin position="12"/>
        <end position="29"/>
    </location>
</feature>
<feature type="transmembrane region" description="Helical" evidence="7">
    <location>
        <begin position="275"/>
        <end position="294"/>
    </location>
</feature>
<feature type="transmembrane region" description="Helical" evidence="7">
    <location>
        <begin position="61"/>
        <end position="80"/>
    </location>
</feature>